<dbReference type="Gene3D" id="2.40.30.10">
    <property type="entry name" value="Translation factors"/>
    <property type="match status" value="1"/>
</dbReference>
<reference evidence="2" key="1">
    <citation type="submission" date="2017-09" db="EMBL/GenBank/DDBJ databases">
        <title>Depth-based differentiation of microbial function through sediment-hosted aquifers and enrichment of novel symbionts in the deep terrestrial subsurface.</title>
        <authorList>
            <person name="Probst A.J."/>
            <person name="Ladd B."/>
            <person name="Jarett J.K."/>
            <person name="Geller-Mcgrath D.E."/>
            <person name="Sieber C.M.K."/>
            <person name="Emerson J.B."/>
            <person name="Anantharaman K."/>
            <person name="Thomas B.C."/>
            <person name="Malmstrom R."/>
            <person name="Stieglmeier M."/>
            <person name="Klingl A."/>
            <person name="Woyke T."/>
            <person name="Ryan C.M."/>
            <person name="Banfield J.F."/>
        </authorList>
    </citation>
    <scope>NUCLEOTIDE SEQUENCE [LARGE SCALE GENOMIC DNA]</scope>
</reference>
<dbReference type="InterPro" id="IPR009000">
    <property type="entry name" value="Transl_B-barrel_sf"/>
</dbReference>
<protein>
    <recommendedName>
        <fullName evidence="3">Translation elongation factor-like protein</fullName>
    </recommendedName>
</protein>
<gene>
    <name evidence="1" type="ORF">COU97_00590</name>
</gene>
<dbReference type="AlphaFoldDB" id="A0A2M8L7Q8"/>
<evidence type="ECO:0008006" key="3">
    <source>
        <dbReference type="Google" id="ProtNLM"/>
    </source>
</evidence>
<comment type="caution">
    <text evidence="1">The sequence shown here is derived from an EMBL/GenBank/DDBJ whole genome shotgun (WGS) entry which is preliminary data.</text>
</comment>
<dbReference type="EMBL" id="PFEM01000008">
    <property type="protein sequence ID" value="PJE70273.1"/>
    <property type="molecule type" value="Genomic_DNA"/>
</dbReference>
<organism evidence="1 2">
    <name type="scientific">Candidatus Shapirobacteria bacterium CG10_big_fil_rev_8_21_14_0_10_48_15</name>
    <dbReference type="NCBI Taxonomy" id="1974484"/>
    <lineage>
        <taxon>Bacteria</taxon>
        <taxon>Candidatus Shapironibacteriota</taxon>
    </lineage>
</organism>
<dbReference type="SUPFAM" id="SSF50447">
    <property type="entry name" value="Translation proteins"/>
    <property type="match status" value="1"/>
</dbReference>
<evidence type="ECO:0000313" key="2">
    <source>
        <dbReference type="Proteomes" id="UP000231579"/>
    </source>
</evidence>
<evidence type="ECO:0000313" key="1">
    <source>
        <dbReference type="EMBL" id="PJE70273.1"/>
    </source>
</evidence>
<dbReference type="Proteomes" id="UP000231579">
    <property type="component" value="Unassembled WGS sequence"/>
</dbReference>
<name>A0A2M8L7Q8_9BACT</name>
<proteinExistence type="predicted"/>
<accession>A0A2M8L7Q8</accession>
<sequence>MTDIKVGKVSHYFNKISVAVVEVEGTLKTGDQIKFTGSNEFQQEVASMQVEHQSIAEAKKGDAIGLKVDQPVKEGDEVYKVIEA</sequence>